<gene>
    <name evidence="10" type="primary">folA</name>
    <name evidence="10" type="ordered locus">BCI_0561</name>
</gene>
<comment type="catalytic activity">
    <reaction evidence="8">
        <text>(6S)-5,6,7,8-tetrahydrofolate + NADP(+) = 7,8-dihydrofolate + NADPH + H(+)</text>
        <dbReference type="Rhea" id="RHEA:15009"/>
        <dbReference type="ChEBI" id="CHEBI:15378"/>
        <dbReference type="ChEBI" id="CHEBI:57451"/>
        <dbReference type="ChEBI" id="CHEBI:57453"/>
        <dbReference type="ChEBI" id="CHEBI:57783"/>
        <dbReference type="ChEBI" id="CHEBI:58349"/>
        <dbReference type="EC" id="1.5.1.3"/>
    </reaction>
</comment>
<keyword evidence="5 8" id="KW-0521">NADP</keyword>
<evidence type="ECO:0000256" key="6">
    <source>
        <dbReference type="ARBA" id="ARBA00023002"/>
    </source>
</evidence>
<dbReference type="InterPro" id="IPR012259">
    <property type="entry name" value="DHFR"/>
</dbReference>
<dbReference type="GO" id="GO:0070401">
    <property type="term" value="F:NADP+ binding"/>
    <property type="evidence" value="ECO:0007669"/>
    <property type="project" value="UniProtKB-ARBA"/>
</dbReference>
<evidence type="ECO:0000313" key="11">
    <source>
        <dbReference type="Proteomes" id="UP000002427"/>
    </source>
</evidence>
<dbReference type="HOGENOM" id="CLU_043966_5_1_6"/>
<comment type="pathway">
    <text evidence="1 8">Cofactor biosynthesis; tetrahydrofolate biosynthesis; 5,6,7,8-tetrahydrofolate from 7,8-dihydrofolate: step 1/1.</text>
</comment>
<dbReference type="InterPro" id="IPR001796">
    <property type="entry name" value="DHFR_dom"/>
</dbReference>
<comment type="similarity">
    <text evidence="2 8">Belongs to the dihydrofolate reductase family.</text>
</comment>
<accession>Q1LSS4</accession>
<dbReference type="RefSeq" id="WP_011520723.1">
    <property type="nucleotide sequence ID" value="NC_007984.1"/>
</dbReference>
<dbReference type="PROSITE" id="PS51330">
    <property type="entry name" value="DHFR_2"/>
    <property type="match status" value="1"/>
</dbReference>
<dbReference type="STRING" id="374463.BCI_0561"/>
<dbReference type="Gene3D" id="3.40.430.10">
    <property type="entry name" value="Dihydrofolate Reductase, subunit A"/>
    <property type="match status" value="1"/>
</dbReference>
<dbReference type="GO" id="GO:0005829">
    <property type="term" value="C:cytosol"/>
    <property type="evidence" value="ECO:0007669"/>
    <property type="project" value="TreeGrafter"/>
</dbReference>
<evidence type="ECO:0000256" key="8">
    <source>
        <dbReference type="PIRNR" id="PIRNR000194"/>
    </source>
</evidence>
<dbReference type="EC" id="1.5.1.3" evidence="3 8"/>
<dbReference type="PANTHER" id="PTHR48069:SF3">
    <property type="entry name" value="DIHYDROFOLATE REDUCTASE"/>
    <property type="match status" value="1"/>
</dbReference>
<dbReference type="InterPro" id="IPR024072">
    <property type="entry name" value="DHFR-like_dom_sf"/>
</dbReference>
<name>Q1LSS4_BAUCH</name>
<evidence type="ECO:0000256" key="7">
    <source>
        <dbReference type="ARBA" id="ARBA00025067"/>
    </source>
</evidence>
<evidence type="ECO:0000256" key="4">
    <source>
        <dbReference type="ARBA" id="ARBA00022563"/>
    </source>
</evidence>
<feature type="domain" description="DHFR" evidence="9">
    <location>
        <begin position="2"/>
        <end position="161"/>
    </location>
</feature>
<comment type="function">
    <text evidence="7 8">Key enzyme in folate metabolism. Catalyzes an essential reaction for de novo glycine and purine synthesis, and for DNA precursor synthesis.</text>
</comment>
<reference evidence="10 11" key="1">
    <citation type="journal article" date="2006" name="PLoS Biol.">
        <title>Metabolic complementarity and genomics of the dual bacterial symbiosis of sharpshooters.</title>
        <authorList>
            <person name="Wu D."/>
            <person name="Daugherty S.C."/>
            <person name="Van Aken S.E."/>
            <person name="Pai G.H."/>
            <person name="Watkins K.L."/>
            <person name="Khouri H."/>
            <person name="Tallon L.J."/>
            <person name="Zaborsky J.M."/>
            <person name="Dunbar H.E."/>
            <person name="Tran P.L."/>
            <person name="Moran N.A."/>
            <person name="Eisen J.A."/>
        </authorList>
    </citation>
    <scope>NUCLEOTIDE SEQUENCE [LARGE SCALE GENOMIC DNA]</scope>
    <source>
        <strain evidence="10">Hc</strain>
    </source>
</reference>
<dbReference type="CDD" id="cd00209">
    <property type="entry name" value="DHFR"/>
    <property type="match status" value="1"/>
</dbReference>
<proteinExistence type="inferred from homology"/>
<evidence type="ECO:0000313" key="10">
    <source>
        <dbReference type="EMBL" id="ABF14188.1"/>
    </source>
</evidence>
<dbReference type="PANTHER" id="PTHR48069">
    <property type="entry name" value="DIHYDROFOLATE REDUCTASE"/>
    <property type="match status" value="1"/>
</dbReference>
<evidence type="ECO:0000256" key="3">
    <source>
        <dbReference type="ARBA" id="ARBA00012856"/>
    </source>
</evidence>
<evidence type="ECO:0000259" key="9">
    <source>
        <dbReference type="PROSITE" id="PS51330"/>
    </source>
</evidence>
<keyword evidence="11" id="KW-1185">Reference proteome</keyword>
<dbReference type="GO" id="GO:0046655">
    <property type="term" value="P:folic acid metabolic process"/>
    <property type="evidence" value="ECO:0007669"/>
    <property type="project" value="TreeGrafter"/>
</dbReference>
<dbReference type="OrthoDB" id="9804315at2"/>
<dbReference type="GO" id="GO:0004146">
    <property type="term" value="F:dihydrofolate reductase activity"/>
    <property type="evidence" value="ECO:0007669"/>
    <property type="project" value="UniProtKB-EC"/>
</dbReference>
<evidence type="ECO:0000256" key="5">
    <source>
        <dbReference type="ARBA" id="ARBA00022857"/>
    </source>
</evidence>
<dbReference type="EMBL" id="CP000238">
    <property type="protein sequence ID" value="ABF14188.1"/>
    <property type="molecule type" value="Genomic_DNA"/>
</dbReference>
<evidence type="ECO:0000256" key="2">
    <source>
        <dbReference type="ARBA" id="ARBA00009539"/>
    </source>
</evidence>
<dbReference type="NCBIfam" id="NF008037">
    <property type="entry name" value="PRK10769.1"/>
    <property type="match status" value="1"/>
</dbReference>
<dbReference type="GO" id="GO:0046452">
    <property type="term" value="P:dihydrofolate metabolic process"/>
    <property type="evidence" value="ECO:0007669"/>
    <property type="project" value="TreeGrafter"/>
</dbReference>
<protein>
    <recommendedName>
        <fullName evidence="3 8">Dihydrofolate reductase</fullName>
        <ecNumber evidence="3 8">1.5.1.3</ecNumber>
    </recommendedName>
</protein>
<keyword evidence="6 8" id="KW-0560">Oxidoreductase</keyword>
<dbReference type="AlphaFoldDB" id="Q1LSS4"/>
<dbReference type="Proteomes" id="UP000002427">
    <property type="component" value="Chromosome"/>
</dbReference>
<dbReference type="GO" id="GO:0006730">
    <property type="term" value="P:one-carbon metabolic process"/>
    <property type="evidence" value="ECO:0007669"/>
    <property type="project" value="UniProtKB-KW"/>
</dbReference>
<sequence>MIISLIAAMTVDRIIGIKNTMPWHLYDDLIWFKKHTNNKPVIMGRKTFDAIKKPLSGRLNIVLSRNFIPSRDQDIIWVDNPIKALIAAGNVTEVMVIGGAQIYNIFILQAHRLYLTHIDINIKGDTWFPHYHTNQWRVTFRKYHNDQEKNLPRYYFEILERMTNS</sequence>
<dbReference type="GO" id="GO:0046654">
    <property type="term" value="P:tetrahydrofolate biosynthetic process"/>
    <property type="evidence" value="ECO:0007669"/>
    <property type="project" value="UniProtKB-UniPathway"/>
</dbReference>
<organism evidence="10 11">
    <name type="scientific">Baumannia cicadellinicola subsp. Homalodisca coagulata</name>
    <dbReference type="NCBI Taxonomy" id="374463"/>
    <lineage>
        <taxon>Bacteria</taxon>
        <taxon>Pseudomonadati</taxon>
        <taxon>Pseudomonadota</taxon>
        <taxon>Gammaproteobacteria</taxon>
        <taxon>Candidatus Palibaumannia</taxon>
    </lineage>
</organism>
<evidence type="ECO:0000256" key="1">
    <source>
        <dbReference type="ARBA" id="ARBA00004903"/>
    </source>
</evidence>
<dbReference type="UniPathway" id="UPA00077">
    <property type="reaction ID" value="UER00158"/>
</dbReference>
<dbReference type="Pfam" id="PF00186">
    <property type="entry name" value="DHFR_1"/>
    <property type="match status" value="1"/>
</dbReference>
<dbReference type="SUPFAM" id="SSF53597">
    <property type="entry name" value="Dihydrofolate reductase-like"/>
    <property type="match status" value="1"/>
</dbReference>
<keyword evidence="4 8" id="KW-0554">One-carbon metabolism</keyword>
<dbReference type="PIRSF" id="PIRSF000194">
    <property type="entry name" value="DHFR"/>
    <property type="match status" value="1"/>
</dbReference>
<dbReference type="KEGG" id="bci:BCI_0561"/>
<dbReference type="PRINTS" id="PR00070">
    <property type="entry name" value="DHFR"/>
</dbReference>
<dbReference type="FunFam" id="3.40.430.10:FF:000001">
    <property type="entry name" value="Dihydrofolate reductase"/>
    <property type="match status" value="1"/>
</dbReference>